<dbReference type="InterPro" id="IPR029044">
    <property type="entry name" value="Nucleotide-diphossugar_trans"/>
</dbReference>
<name>A0A5J5HIB0_9BACI</name>
<dbReference type="RefSeq" id="WP_150441650.1">
    <property type="nucleotide sequence ID" value="NZ_VYKL01000031.1"/>
</dbReference>
<sequence>MKTTIGITTFNRKKYIMRFQQSLALTENLDACHIRIYDDCSTEFSITELKKWFPNAIEIIQRKQNIGPDRNLRQMYVDFLSSDDDILVTMDSDLICRPDWLNFTKKHFDDTSGVLSLYNSKRHKPTRKIIMNGEVFLEKNHIGAAGSILSRKVIQEIVNQLPPSDSFDWAWSGLLRQKGVPILVSNDSYFQHIGLIGYNCDGKNTIDYGVRFHPIHDLNKKLLSDFKSEFMNRR</sequence>
<dbReference type="AlphaFoldDB" id="A0A5J5HIB0"/>
<gene>
    <name evidence="2" type="ORF">F4V44_19275</name>
</gene>
<dbReference type="Proteomes" id="UP000326671">
    <property type="component" value="Unassembled WGS sequence"/>
</dbReference>
<comment type="caution">
    <text evidence="2">The sequence shown here is derived from an EMBL/GenBank/DDBJ whole genome shotgun (WGS) entry which is preliminary data.</text>
</comment>
<evidence type="ECO:0000313" key="2">
    <source>
        <dbReference type="EMBL" id="KAA9019493.1"/>
    </source>
</evidence>
<feature type="domain" description="Glycosyltransferase 2-like" evidence="1">
    <location>
        <begin position="4"/>
        <end position="124"/>
    </location>
</feature>
<dbReference type="CDD" id="cd00761">
    <property type="entry name" value="Glyco_tranf_GTA_type"/>
    <property type="match status" value="1"/>
</dbReference>
<dbReference type="OrthoDB" id="8936324at2"/>
<protein>
    <submittedName>
        <fullName evidence="2">Glycosyltransferase family 2 protein</fullName>
    </submittedName>
</protein>
<keyword evidence="3" id="KW-1185">Reference proteome</keyword>
<keyword evidence="2" id="KW-0808">Transferase</keyword>
<organism evidence="2 3">
    <name type="scientific">Niallia endozanthoxylica</name>
    <dbReference type="NCBI Taxonomy" id="2036016"/>
    <lineage>
        <taxon>Bacteria</taxon>
        <taxon>Bacillati</taxon>
        <taxon>Bacillota</taxon>
        <taxon>Bacilli</taxon>
        <taxon>Bacillales</taxon>
        <taxon>Bacillaceae</taxon>
        <taxon>Niallia</taxon>
    </lineage>
</organism>
<evidence type="ECO:0000259" key="1">
    <source>
        <dbReference type="Pfam" id="PF00535"/>
    </source>
</evidence>
<reference evidence="2 3" key="1">
    <citation type="submission" date="2019-09" db="EMBL/GenBank/DDBJ databases">
        <title>Whole genome sequences of isolates from the Mars Exploration Rovers.</title>
        <authorList>
            <person name="Seuylemezian A."/>
            <person name="Vaishampayan P."/>
        </authorList>
    </citation>
    <scope>NUCLEOTIDE SEQUENCE [LARGE SCALE GENOMIC DNA]</scope>
    <source>
        <strain evidence="2 3">MER_TA_151</strain>
    </source>
</reference>
<accession>A0A5J5HIB0</accession>
<dbReference type="Gene3D" id="3.90.550.10">
    <property type="entry name" value="Spore Coat Polysaccharide Biosynthesis Protein SpsA, Chain A"/>
    <property type="match status" value="1"/>
</dbReference>
<dbReference type="InterPro" id="IPR001173">
    <property type="entry name" value="Glyco_trans_2-like"/>
</dbReference>
<dbReference type="EMBL" id="VYKL01000031">
    <property type="protein sequence ID" value="KAA9019493.1"/>
    <property type="molecule type" value="Genomic_DNA"/>
</dbReference>
<dbReference type="SUPFAM" id="SSF53448">
    <property type="entry name" value="Nucleotide-diphospho-sugar transferases"/>
    <property type="match status" value="1"/>
</dbReference>
<proteinExistence type="predicted"/>
<dbReference type="GO" id="GO:0016740">
    <property type="term" value="F:transferase activity"/>
    <property type="evidence" value="ECO:0007669"/>
    <property type="project" value="UniProtKB-KW"/>
</dbReference>
<evidence type="ECO:0000313" key="3">
    <source>
        <dbReference type="Proteomes" id="UP000326671"/>
    </source>
</evidence>
<dbReference type="Pfam" id="PF00535">
    <property type="entry name" value="Glycos_transf_2"/>
    <property type="match status" value="1"/>
</dbReference>